<protein>
    <recommendedName>
        <fullName evidence="5">Deoxyhypusine synthase</fullName>
    </recommendedName>
</protein>
<evidence type="ECO:0008006" key="5">
    <source>
        <dbReference type="Google" id="ProtNLM"/>
    </source>
</evidence>
<evidence type="ECO:0000256" key="1">
    <source>
        <dbReference type="ARBA" id="ARBA00009892"/>
    </source>
</evidence>
<dbReference type="Proteomes" id="UP000177126">
    <property type="component" value="Unassembled WGS sequence"/>
</dbReference>
<dbReference type="Pfam" id="PF01916">
    <property type="entry name" value="DS"/>
    <property type="match status" value="1"/>
</dbReference>
<dbReference type="GO" id="GO:0034038">
    <property type="term" value="F:deoxyhypusine synthase activity"/>
    <property type="evidence" value="ECO:0007669"/>
    <property type="project" value="TreeGrafter"/>
</dbReference>
<dbReference type="EMBL" id="MHNF01000039">
    <property type="protein sequence ID" value="OGZ40142.1"/>
    <property type="molecule type" value="Genomic_DNA"/>
</dbReference>
<name>A0A1G2FQU4_9BACT</name>
<dbReference type="AlphaFoldDB" id="A0A1G2FQU4"/>
<dbReference type="InterPro" id="IPR036982">
    <property type="entry name" value="Deoxyhypusine_synthase_sf"/>
</dbReference>
<dbReference type="PANTHER" id="PTHR11703">
    <property type="entry name" value="DEOXYHYPUSINE SYNTHASE"/>
    <property type="match status" value="1"/>
</dbReference>
<gene>
    <name evidence="3" type="ORF">A3B04_03870</name>
</gene>
<reference evidence="3 4" key="1">
    <citation type="journal article" date="2016" name="Nat. Commun.">
        <title>Thousands of microbial genomes shed light on interconnected biogeochemical processes in an aquifer system.</title>
        <authorList>
            <person name="Anantharaman K."/>
            <person name="Brown C.T."/>
            <person name="Hug L.A."/>
            <person name="Sharon I."/>
            <person name="Castelle C.J."/>
            <person name="Probst A.J."/>
            <person name="Thomas B.C."/>
            <person name="Singh A."/>
            <person name="Wilkins M.J."/>
            <person name="Karaoz U."/>
            <person name="Brodie E.L."/>
            <person name="Williams K.H."/>
            <person name="Hubbard S.S."/>
            <person name="Banfield J.F."/>
        </authorList>
    </citation>
    <scope>NUCLEOTIDE SEQUENCE [LARGE SCALE GENOMIC DNA]</scope>
</reference>
<dbReference type="SUPFAM" id="SSF52467">
    <property type="entry name" value="DHS-like NAD/FAD-binding domain"/>
    <property type="match status" value="1"/>
</dbReference>
<comment type="caution">
    <text evidence="3">The sequence shown here is derived from an EMBL/GenBank/DDBJ whole genome shotgun (WGS) entry which is preliminary data.</text>
</comment>
<sequence>MKHLTRRLVGKRVLSEPITGSETTAQLFEKAFGAYVGREVKNAYQIIKRMIEKDHTIVLAISGAMTPADFGVSCIIPLIKSGIVDIITTTGANLYHDLQRQESDNWYEVNPNQGDVKLRKAGWTRIYDTGFPEDDLWETDNLVVDLVRRSDFAHSMTTTEFHYLLGRHLARYGKRRFKRADLNRSLLVQAYRNGVPIFCGAPQDGSIFLNLAFLKKKLGHKYKFGINLEDDIHEFGAYHYFAKNKFSKKLSIIILGGGVPKNYSLQPEPYLAQICDIDVGGYDMDVQICDAHVQNGSLSSCTASEAHTWGKTSEDCIKSSQYVFADVTAVFPFIVHALMQEGLEREPRRLFDQRKEAVAFLDKALHKHTLKAYFNKGKSRNGLLKNSHL</sequence>
<keyword evidence="2" id="KW-0808">Transferase</keyword>
<evidence type="ECO:0000313" key="3">
    <source>
        <dbReference type="EMBL" id="OGZ40142.1"/>
    </source>
</evidence>
<comment type="similarity">
    <text evidence="1">Belongs to the deoxyhypusine synthase family.</text>
</comment>
<dbReference type="InterPro" id="IPR002773">
    <property type="entry name" value="Deoxyhypusine_synthase"/>
</dbReference>
<dbReference type="InterPro" id="IPR029035">
    <property type="entry name" value="DHS-like_NAD/FAD-binding_dom"/>
</dbReference>
<evidence type="ECO:0000313" key="4">
    <source>
        <dbReference type="Proteomes" id="UP000177126"/>
    </source>
</evidence>
<dbReference type="Gene3D" id="3.40.910.10">
    <property type="entry name" value="Deoxyhypusine synthase"/>
    <property type="match status" value="1"/>
</dbReference>
<accession>A0A1G2FQU4</accession>
<dbReference type="PANTHER" id="PTHR11703:SF2">
    <property type="entry name" value="DEOXYHYPUSINE SYNTHASE-LIKE PROTEIN"/>
    <property type="match status" value="1"/>
</dbReference>
<organism evidence="3 4">
    <name type="scientific">Candidatus Portnoybacteria bacterium RIFCSPLOWO2_02_FULL_39_11</name>
    <dbReference type="NCBI Taxonomy" id="1802001"/>
    <lineage>
        <taxon>Bacteria</taxon>
        <taxon>Candidatus Portnoyibacteriota</taxon>
    </lineage>
</organism>
<proteinExistence type="inferred from homology"/>
<evidence type="ECO:0000256" key="2">
    <source>
        <dbReference type="ARBA" id="ARBA00022679"/>
    </source>
</evidence>
<dbReference type="GO" id="GO:0005737">
    <property type="term" value="C:cytoplasm"/>
    <property type="evidence" value="ECO:0007669"/>
    <property type="project" value="TreeGrafter"/>
</dbReference>